<organism evidence="1 2">
    <name type="scientific">Peronosclerospora sorghi</name>
    <dbReference type="NCBI Taxonomy" id="230839"/>
    <lineage>
        <taxon>Eukaryota</taxon>
        <taxon>Sar</taxon>
        <taxon>Stramenopiles</taxon>
        <taxon>Oomycota</taxon>
        <taxon>Peronosporomycetes</taxon>
        <taxon>Peronosporales</taxon>
        <taxon>Peronosporaceae</taxon>
        <taxon>Peronosclerospora</taxon>
    </lineage>
</organism>
<gene>
    <name evidence="1" type="ORF">PsorP6_002247</name>
</gene>
<accession>A0ACC0WT89</accession>
<sequence length="374" mass="43186">MYSHKKMSIPEHVPIGAALREKHGVRCFVDGKVRKVALSGSRKSIESAENELAELFASLAIKKDRVFEVAVHDGPNRSWSFKRDEDISNDAQVEEYPYRLQQSGPALESGSEKESWITEFCEHDTANVMAYLRNTPSDLPLSIKVAFGKLCFKLKSIRCANSTIAWPELQKLRHFDDFSTRWSNHLRRSFLPIVTLMDDLEEWMEKGVVLQKTLSVHVVDAEKMQFDLKYHFEDGQWKLRKSHNRRHVHGTYDVILNNEVSFRVRAISRDRCSKNALLDIERHLDITIPDNDDIFSTKVSVNPSASNGMYIKGFLTKSKLHVDVNDLRFTISYLDQKQEEFRLQCRLTTTQKEKLDVNDNEAQVLVDKTLQILS</sequence>
<keyword evidence="2" id="KW-1185">Reference proteome</keyword>
<evidence type="ECO:0000313" key="1">
    <source>
        <dbReference type="EMBL" id="KAI9921982.1"/>
    </source>
</evidence>
<dbReference type="Proteomes" id="UP001163321">
    <property type="component" value="Chromosome 1"/>
</dbReference>
<reference evidence="1 2" key="1">
    <citation type="journal article" date="2022" name="bioRxiv">
        <title>The genome of the oomycete Peronosclerospora sorghi, a cosmopolitan pathogen of maize and sorghum, is inflated with dispersed pseudogenes.</title>
        <authorList>
            <person name="Fletcher K."/>
            <person name="Martin F."/>
            <person name="Isakeit T."/>
            <person name="Cavanaugh K."/>
            <person name="Magill C."/>
            <person name="Michelmore R."/>
        </authorList>
    </citation>
    <scope>NUCLEOTIDE SEQUENCE [LARGE SCALE GENOMIC DNA]</scope>
    <source>
        <strain evidence="1">P6</strain>
    </source>
</reference>
<dbReference type="EMBL" id="CM047580">
    <property type="protein sequence ID" value="KAI9921982.1"/>
    <property type="molecule type" value="Genomic_DNA"/>
</dbReference>
<comment type="caution">
    <text evidence="1">The sequence shown here is derived from an EMBL/GenBank/DDBJ whole genome shotgun (WGS) entry which is preliminary data.</text>
</comment>
<evidence type="ECO:0000313" key="2">
    <source>
        <dbReference type="Proteomes" id="UP001163321"/>
    </source>
</evidence>
<name>A0ACC0WT89_9STRA</name>
<protein>
    <submittedName>
        <fullName evidence="1">Uncharacterized protein</fullName>
    </submittedName>
</protein>
<proteinExistence type="predicted"/>